<dbReference type="PANTHER" id="PTHR11439:SF486">
    <property type="entry name" value="RLK (RECEPTOR-LIKE KINASE) PROTEIN, PUTATIVE-RELATED"/>
    <property type="match status" value="1"/>
</dbReference>
<dbReference type="EMBL" id="CP126661">
    <property type="protein sequence ID" value="WKA03494.1"/>
    <property type="molecule type" value="Genomic_DNA"/>
</dbReference>
<evidence type="ECO:0000313" key="1">
    <source>
        <dbReference type="EMBL" id="WKA03494.1"/>
    </source>
</evidence>
<name>A0ABY9D8X6_VITVI</name>
<keyword evidence="2" id="KW-1185">Reference proteome</keyword>
<dbReference type="PANTHER" id="PTHR11439">
    <property type="entry name" value="GAG-POL-RELATED RETROTRANSPOSON"/>
    <property type="match status" value="1"/>
</dbReference>
<evidence type="ECO:0000313" key="2">
    <source>
        <dbReference type="Proteomes" id="UP001227230"/>
    </source>
</evidence>
<evidence type="ECO:0008006" key="3">
    <source>
        <dbReference type="Google" id="ProtNLM"/>
    </source>
</evidence>
<sequence>MVVRSLDVKNDSFRPCKKKDEELLGLEVPYLSAIGALIYLVNYIRPNIAFSVNLLAIYSSAPTRRHWNGIKHILRYLCGITSMGLFYSRESKQQLLGYADAEYLSYPYKEILEIHEASRECV</sequence>
<dbReference type="Proteomes" id="UP001227230">
    <property type="component" value="Chromosome 14"/>
</dbReference>
<organism evidence="1 2">
    <name type="scientific">Vitis vinifera</name>
    <name type="common">Grape</name>
    <dbReference type="NCBI Taxonomy" id="29760"/>
    <lineage>
        <taxon>Eukaryota</taxon>
        <taxon>Viridiplantae</taxon>
        <taxon>Streptophyta</taxon>
        <taxon>Embryophyta</taxon>
        <taxon>Tracheophyta</taxon>
        <taxon>Spermatophyta</taxon>
        <taxon>Magnoliopsida</taxon>
        <taxon>eudicotyledons</taxon>
        <taxon>Gunneridae</taxon>
        <taxon>Pentapetalae</taxon>
        <taxon>rosids</taxon>
        <taxon>Vitales</taxon>
        <taxon>Vitaceae</taxon>
        <taxon>Viteae</taxon>
        <taxon>Vitis</taxon>
    </lineage>
</organism>
<gene>
    <name evidence="1" type="ORF">VitviT2T_021601</name>
</gene>
<accession>A0ABY9D8X6</accession>
<protein>
    <recommendedName>
        <fullName evidence="3">Retrovirus-related Pol polyprotein from transposon TNT 1-94</fullName>
    </recommendedName>
</protein>
<proteinExistence type="predicted"/>
<reference evidence="1 2" key="1">
    <citation type="journal article" date="2023" name="Hortic Res">
        <title>The complete reference genome for grapevine (Vitis vinifera L.) genetics and breeding.</title>
        <authorList>
            <person name="Shi X."/>
            <person name="Cao S."/>
            <person name="Wang X."/>
            <person name="Huang S."/>
            <person name="Wang Y."/>
            <person name="Liu Z."/>
            <person name="Liu W."/>
            <person name="Leng X."/>
            <person name="Peng Y."/>
            <person name="Wang N."/>
            <person name="Wang Y."/>
            <person name="Ma Z."/>
            <person name="Xu X."/>
            <person name="Zhang F."/>
            <person name="Xue H."/>
            <person name="Zhong H."/>
            <person name="Wang Y."/>
            <person name="Zhang K."/>
            <person name="Velt A."/>
            <person name="Avia K."/>
            <person name="Holtgrawe D."/>
            <person name="Grimplet J."/>
            <person name="Matus J.T."/>
            <person name="Ware D."/>
            <person name="Wu X."/>
            <person name="Wang H."/>
            <person name="Liu C."/>
            <person name="Fang Y."/>
            <person name="Rustenholz C."/>
            <person name="Cheng Z."/>
            <person name="Xiao H."/>
            <person name="Zhou Y."/>
        </authorList>
    </citation>
    <scope>NUCLEOTIDE SEQUENCE [LARGE SCALE GENOMIC DNA]</scope>
    <source>
        <strain evidence="2">cv. Pinot noir / PN40024</strain>
        <tissue evidence="1">Leaf</tissue>
    </source>
</reference>